<dbReference type="InterPro" id="IPR009457">
    <property type="entry name" value="THH1/TOM1/TOM3_dom"/>
</dbReference>
<evidence type="ECO:0000259" key="4">
    <source>
        <dbReference type="Pfam" id="PF06454"/>
    </source>
</evidence>
<dbReference type="FunCoup" id="A0A151ZAK9">
    <property type="interactions" value="72"/>
</dbReference>
<evidence type="ECO:0000256" key="2">
    <source>
        <dbReference type="SAM" id="Phobius"/>
    </source>
</evidence>
<name>A0A151ZAK9_TIELA</name>
<keyword evidence="3" id="KW-0732">Signal</keyword>
<reference evidence="5 6" key="1">
    <citation type="submission" date="2015-12" db="EMBL/GenBank/DDBJ databases">
        <title>Dictyostelia acquired genes for synthesis and detection of signals that induce cell-type specialization by lateral gene transfer from prokaryotes.</title>
        <authorList>
            <person name="Gloeckner G."/>
            <person name="Schaap P."/>
        </authorList>
    </citation>
    <scope>NUCLEOTIDE SEQUENCE [LARGE SCALE GENOMIC DNA]</scope>
    <source>
        <strain evidence="5 6">TK</strain>
    </source>
</reference>
<dbReference type="GO" id="GO:0006935">
    <property type="term" value="P:chemotaxis"/>
    <property type="evidence" value="ECO:0007669"/>
    <property type="project" value="TreeGrafter"/>
</dbReference>
<dbReference type="PANTHER" id="PTHR32102">
    <property type="entry name" value="DUF1084 DOMAIN-CONTAINING PROTEIN-RELATED"/>
    <property type="match status" value="1"/>
</dbReference>
<evidence type="ECO:0000313" key="6">
    <source>
        <dbReference type="Proteomes" id="UP000076078"/>
    </source>
</evidence>
<feature type="transmembrane region" description="Helical" evidence="2">
    <location>
        <begin position="1492"/>
        <end position="1517"/>
    </location>
</feature>
<feature type="transmembrane region" description="Helical" evidence="2">
    <location>
        <begin position="1582"/>
        <end position="1608"/>
    </location>
</feature>
<dbReference type="Proteomes" id="UP000076078">
    <property type="component" value="Unassembled WGS sequence"/>
</dbReference>
<organism evidence="5 6">
    <name type="scientific">Tieghemostelium lacteum</name>
    <name type="common">Slime mold</name>
    <name type="synonym">Dictyostelium lacteum</name>
    <dbReference type="NCBI Taxonomy" id="361077"/>
    <lineage>
        <taxon>Eukaryota</taxon>
        <taxon>Amoebozoa</taxon>
        <taxon>Evosea</taxon>
        <taxon>Eumycetozoa</taxon>
        <taxon>Dictyostelia</taxon>
        <taxon>Dictyosteliales</taxon>
        <taxon>Raperosteliaceae</taxon>
        <taxon>Tieghemostelium</taxon>
    </lineage>
</organism>
<keyword evidence="6" id="KW-1185">Reference proteome</keyword>
<dbReference type="Pfam" id="PF06454">
    <property type="entry name" value="THH1_TOM1-3_dom"/>
    <property type="match status" value="1"/>
</dbReference>
<gene>
    <name evidence="5" type="ORF">DLAC_07869</name>
</gene>
<keyword evidence="2" id="KW-0812">Transmembrane</keyword>
<dbReference type="EMBL" id="LODT01000035">
    <property type="protein sequence ID" value="KYQ90980.1"/>
    <property type="molecule type" value="Genomic_DNA"/>
</dbReference>
<sequence length="1732" mass="194995">MRNKYSLLVLLLLYLLSNELRVFGFNLQSGSILEKQANVLGVELNYALIDLEFDRELYRYRSVSCPNYECQQEAVDCSCDYTGTGDQCGITASNSSSCTPCPTEINIASDGSELYLYFCNPDETWEVVERNKKYDFTIEDSGVLNLRYKANSEICEGIRVLLSPNQGKVTMNVSPYPYFSYFGRNSPSTDTAYSFELNICPTDNQEFLSAGQWTKSTYFITIVAQSPMAQFSFEILSSEVSNSTIATSCPKVLNTHDCVVDGSLVQGEGADEEMHYYTYSVNTPQVVAFGFPSLQEDIDFFISDDPSKPFPNSLSNAKWDCSNERDDYLTLKLSPLPNGDPLVLYIGVSTFYRSNYSFTITTQGYNELISITDGSPQASAYNLVQTTRLLLPSGDSIGCNVWSRCNPFSVEYPFTQILPIWPLPSILSQDKRFYGITYEDNANQPQKNHYKAAYLLSIRQGNKKTVNADLSEIVNAKLQFLYKLVDQNGNALSGDFGYTLTNLTCNYDGFLNVTERLNKEEDTLFSTTDFIKLNSVVFKINTLTLTDEWVSCQNQASSLLNSNTTSVEKLTTFCPYSNSDPRFDLDPCCNSSLTFFHCCVPRLLSVDQTDFIGVREDLVNDQCSSSECTISVLDEYQNSLSSTSDCDVPGFLPDQTNIEMISILRECKGVLKSLPCNSDADCGTNGYTCDLFSRLCLIPAQQQDRSYLECVFESLPKPYVFSIIYKHQLNTTTNNGEDFIDKVFEAFKHEDCTYFTGQSYRTFYKYYSQFTEENRCYPYPKCMDLTCETVHDVCYDGNYGGWVTASVNYNDICEDQIGFCNTAPCNVDLSVQECKDQCEQAPDYCGYCSSNITDCFVFDQITSQATCENPNTNVCIFDNGYYDATIDEATCEQSGYCDKPCGYTCGGMAPTCIIREIIASENCNQPQMAWDIDYQVCVYTNATNEGECLVVTMPDLTTVWVNCSINPYDQCFSQGLDGWNVCAAEPIFCQSKEECDQAGECSDSYFFSKDLVSFYPEKHGKCVRGHFIWKTHWPIPTCNIDLEKDSPLGCYPYYFSPLDAAGYILDSYNITLAPLNEQECTDQGSEYYWWVPSKSKSECLSKQGCKILDNNYFNLPYNFRFNQMTEELCNSCGLDVFAQWENMFEWTPATWYPGISVKPQWMSPKFVFSTTRQNLTNYQYLYEELDDSVKTHIADLYRSESLCKMERVEDNLKSISCSCSGDGGSGCFSTSALVLGETKPCQGEESSYQFNNGKIIFTRDSITFACTSALISQISKQLYKSTAAQSLSSSFVSYRKPDNYGILNGKGAIIGTILSDGIKISSQGIQSLTLCFIETSEYSKQSKTYPVLDFALENTDTTELVPMELEIYHKTIRDNVTLTDVNYVCGDITNNSQSSINIFPVHRFDNWEDVNKEVFDKTARGLLYTLAVIFLITSLWGIIQMAVVLYRRKTLKEPLKLVHLLIIFVTLFITIRAIYFFILPSGSLSNNPVGDYILVVLPTFIYFTSFTIIVVLWYIIIKAKAKTRDLLKQVTYVVLIINIILYLLFMIIVLVFHFTEQDPQDDCGGRIIISVSSTTPQRVVSIVYAVIQAVISLVIGAAFIYLGGSLYLAMRVKRVSESSSTSDHHQKIFIITFACSVGFILHCVFVLILVGAEPSNVVFSFLGLILTEIIPSLSIFYSYNQGNLSGIKQTTKVSNLQYVNSGQESFNSQKQNSSFLNSSLSRDSQSSHSLNP</sequence>
<feature type="transmembrane region" description="Helical" evidence="2">
    <location>
        <begin position="1658"/>
        <end position="1679"/>
    </location>
</feature>
<accession>A0A151ZAK9</accession>
<evidence type="ECO:0000256" key="1">
    <source>
        <dbReference type="SAM" id="MobiDB-lite"/>
    </source>
</evidence>
<protein>
    <recommendedName>
        <fullName evidence="4">THH1/TOM1/TOM3 domain-containing protein</fullName>
    </recommendedName>
</protein>
<feature type="region of interest" description="Disordered" evidence="1">
    <location>
        <begin position="1705"/>
        <end position="1732"/>
    </location>
</feature>
<feature type="domain" description="THH1/TOM1/TOM3" evidence="4">
    <location>
        <begin position="1405"/>
        <end position="1677"/>
    </location>
</feature>
<feature type="signal peptide" evidence="3">
    <location>
        <begin position="1"/>
        <end position="24"/>
    </location>
</feature>
<comment type="caution">
    <text evidence="5">The sequence shown here is derived from an EMBL/GenBank/DDBJ whole genome shotgun (WGS) entry which is preliminary data.</text>
</comment>
<evidence type="ECO:0000313" key="5">
    <source>
        <dbReference type="EMBL" id="KYQ90980.1"/>
    </source>
</evidence>
<feature type="transmembrane region" description="Helical" evidence="2">
    <location>
        <begin position="1457"/>
        <end position="1480"/>
    </location>
</feature>
<feature type="transmembrane region" description="Helical" evidence="2">
    <location>
        <begin position="1422"/>
        <end position="1445"/>
    </location>
</feature>
<keyword evidence="2" id="KW-0472">Membrane</keyword>
<feature type="transmembrane region" description="Helical" evidence="2">
    <location>
        <begin position="1529"/>
        <end position="1552"/>
    </location>
</feature>
<dbReference type="InParanoid" id="A0A151ZAK9"/>
<feature type="chain" id="PRO_5007593071" description="THH1/TOM1/TOM3 domain-containing protein" evidence="3">
    <location>
        <begin position="25"/>
        <end position="1732"/>
    </location>
</feature>
<proteinExistence type="predicted"/>
<dbReference type="OMA" id="FTEDKSF"/>
<dbReference type="PANTHER" id="PTHR32102:SF13">
    <property type="entry name" value="THH1_TOM1_TOM3 DOMAIN-CONTAINING PROTEIN"/>
    <property type="match status" value="1"/>
</dbReference>
<evidence type="ECO:0000256" key="3">
    <source>
        <dbReference type="SAM" id="SignalP"/>
    </source>
</evidence>
<dbReference type="OrthoDB" id="2109252at2759"/>
<feature type="transmembrane region" description="Helical" evidence="2">
    <location>
        <begin position="1628"/>
        <end position="1652"/>
    </location>
</feature>
<keyword evidence="2" id="KW-1133">Transmembrane helix</keyword>